<proteinExistence type="predicted"/>
<evidence type="ECO:0000313" key="1">
    <source>
        <dbReference type="EMBL" id="CAG8654829.1"/>
    </source>
</evidence>
<sequence>MSDLEHSSWEYDKKFKSKTLESEGQREALIQQLACHLPEFEDNEEYEIIEQLPRIYLEYPPSKWDFNEVTTSNESDTSEEELSAFNEYIHWDYCNFL</sequence>
<evidence type="ECO:0000313" key="2">
    <source>
        <dbReference type="Proteomes" id="UP000789901"/>
    </source>
</evidence>
<reference evidence="1 2" key="1">
    <citation type="submission" date="2021-06" db="EMBL/GenBank/DDBJ databases">
        <authorList>
            <person name="Kallberg Y."/>
            <person name="Tangrot J."/>
            <person name="Rosling A."/>
        </authorList>
    </citation>
    <scope>NUCLEOTIDE SEQUENCE [LARGE SCALE GENOMIC DNA]</scope>
    <source>
        <strain evidence="1 2">120-4 pot B 10/14</strain>
    </source>
</reference>
<keyword evidence="2" id="KW-1185">Reference proteome</keyword>
<protein>
    <submittedName>
        <fullName evidence="1">10512_t:CDS:1</fullName>
    </submittedName>
</protein>
<dbReference type="EMBL" id="CAJVQB010005167">
    <property type="protein sequence ID" value="CAG8654829.1"/>
    <property type="molecule type" value="Genomic_DNA"/>
</dbReference>
<comment type="caution">
    <text evidence="1">The sequence shown here is derived from an EMBL/GenBank/DDBJ whole genome shotgun (WGS) entry which is preliminary data.</text>
</comment>
<gene>
    <name evidence="1" type="ORF">GMARGA_LOCUS9551</name>
</gene>
<dbReference type="Proteomes" id="UP000789901">
    <property type="component" value="Unassembled WGS sequence"/>
</dbReference>
<name>A0ABN7UQT3_GIGMA</name>
<accession>A0ABN7UQT3</accession>
<organism evidence="1 2">
    <name type="scientific">Gigaspora margarita</name>
    <dbReference type="NCBI Taxonomy" id="4874"/>
    <lineage>
        <taxon>Eukaryota</taxon>
        <taxon>Fungi</taxon>
        <taxon>Fungi incertae sedis</taxon>
        <taxon>Mucoromycota</taxon>
        <taxon>Glomeromycotina</taxon>
        <taxon>Glomeromycetes</taxon>
        <taxon>Diversisporales</taxon>
        <taxon>Gigasporaceae</taxon>
        <taxon>Gigaspora</taxon>
    </lineage>
</organism>